<dbReference type="PROSITE" id="PS00039">
    <property type="entry name" value="DEAD_ATP_HELICASE"/>
    <property type="match status" value="1"/>
</dbReference>
<dbReference type="InterPro" id="IPR027417">
    <property type="entry name" value="P-loop_NTPase"/>
</dbReference>
<evidence type="ECO:0000256" key="8">
    <source>
        <dbReference type="SAM" id="MobiDB-lite"/>
    </source>
</evidence>
<proteinExistence type="predicted"/>
<dbReference type="GO" id="GO:0005524">
    <property type="term" value="F:ATP binding"/>
    <property type="evidence" value="ECO:0007669"/>
    <property type="project" value="UniProtKB-KW"/>
</dbReference>
<feature type="compositionally biased region" description="Polar residues" evidence="8">
    <location>
        <begin position="67"/>
        <end position="84"/>
    </location>
</feature>
<evidence type="ECO:0000313" key="11">
    <source>
        <dbReference type="EMBL" id="KAK2725222.1"/>
    </source>
</evidence>
<dbReference type="GO" id="GO:0003723">
    <property type="term" value="F:RNA binding"/>
    <property type="evidence" value="ECO:0007669"/>
    <property type="project" value="UniProtKB-UniRule"/>
</dbReference>
<evidence type="ECO:0000256" key="2">
    <source>
        <dbReference type="ARBA" id="ARBA00022741"/>
    </source>
</evidence>
<dbReference type="InterPro" id="IPR001650">
    <property type="entry name" value="Helicase_C-like"/>
</dbReference>
<comment type="caution">
    <text evidence="11">The sequence shown here is derived from an EMBL/GenBank/DDBJ whole genome shotgun (WGS) entry which is preliminary data.</text>
</comment>
<dbReference type="InterPro" id="IPR014001">
    <property type="entry name" value="Helicase_ATP-bd"/>
</dbReference>
<dbReference type="Proteomes" id="UP001187531">
    <property type="component" value="Unassembled WGS sequence"/>
</dbReference>
<dbReference type="FunFam" id="3.40.50.300:FF:000008">
    <property type="entry name" value="ATP-dependent RNA helicase RhlB"/>
    <property type="match status" value="1"/>
</dbReference>
<gene>
    <name evidence="11" type="ORF">QYM36_001614</name>
</gene>
<dbReference type="SUPFAM" id="SSF54791">
    <property type="entry name" value="Eukaryotic type KH-domain (KH-domain type I)"/>
    <property type="match status" value="3"/>
</dbReference>
<accession>A0AA88IR53</accession>
<sequence>MVARIIGRGGSKIKELEESSGCRIKILKDQSSGDMVVINLTGGDISEAKRLIEDVTSSAGRQRERFGQQQTNGFSSEPNGSNWDEPSPCWDDQDSGSSNFKNSDRQGRSPMESLGSTEKITIGSSFVARVIGRGGAKIRELQDKSGCRIQILKEESDGNESVISISGQDTSIEEAKRLIMQIVEPSERYGTKQANGFISETTSNDWNESASGWEDRNQGSNDFKKPDQPWRPPMDSSGSSEKIRIDASFVARVIGRGGAKIRELQDKSGCRIQILKEESDEQESVISISGSNIEEAKRLIMEIVEPFDAQKNMQNLNIADNAESDHFEVIDWTGIAKQSEEMTRLKWASLPALKKDFYFEEQEVAEANPADVAAFRKENFDIKVKHHNENDPRPIPNPVLTFQQAFRKFPEILDEIKKQGFMTPSPIQCQSWPILLQGNDMIGIAQTGTGKTLAFLLPALIHIEHQTVPRTERVGPTALVLAPTRELAQQIEKEAKKYNYRGIQSICVYGGGNRREQSASIRKGVEIVIATPGRLNDLISAGIVDVSGVSYLVLDEADRMLDMGFEPQIRKILLDIRPDRQTVMTSATWPPGVRQLAEIYMKDPLHVVVGSFDLAAVHSVTQIIEIVEEEEKISMLWDFLGSMGTDDKCIVFVAKKIRADDIASDLGIKGIECQCIHGNREQSDREEALEQLKDGTVRILIATDVASRGIDIKDITHIFNLDFPNNMEEYVHRVGRTGRAGRSGVAISLVTRQDWSKAAALIKILEEAGQEVPDELVDMSSRFSAAQARRNEERGREFGDRPRRGRGRGGRRDDFGGFGGGGFSGGGFGGRRERW</sequence>
<dbReference type="GO" id="GO:0010468">
    <property type="term" value="P:regulation of gene expression"/>
    <property type="evidence" value="ECO:0007669"/>
    <property type="project" value="UniProtKB-ARBA"/>
</dbReference>
<dbReference type="CDD" id="cd00105">
    <property type="entry name" value="KH-I"/>
    <property type="match status" value="2"/>
</dbReference>
<organism evidence="11 12">
    <name type="scientific">Artemia franciscana</name>
    <name type="common">Brine shrimp</name>
    <name type="synonym">Artemia sanfranciscana</name>
    <dbReference type="NCBI Taxonomy" id="6661"/>
    <lineage>
        <taxon>Eukaryota</taxon>
        <taxon>Metazoa</taxon>
        <taxon>Ecdysozoa</taxon>
        <taxon>Arthropoda</taxon>
        <taxon>Crustacea</taxon>
        <taxon>Branchiopoda</taxon>
        <taxon>Anostraca</taxon>
        <taxon>Artemiidae</taxon>
        <taxon>Artemia</taxon>
    </lineage>
</organism>
<keyword evidence="2" id="KW-0547">Nucleotide-binding</keyword>
<evidence type="ECO:0000256" key="3">
    <source>
        <dbReference type="ARBA" id="ARBA00022801"/>
    </source>
</evidence>
<dbReference type="SMART" id="SM00487">
    <property type="entry name" value="DEXDc"/>
    <property type="match status" value="1"/>
</dbReference>
<dbReference type="InterPro" id="IPR000629">
    <property type="entry name" value="RNA-helicase_DEAD-box_CS"/>
</dbReference>
<dbReference type="PANTHER" id="PTHR47958">
    <property type="entry name" value="ATP-DEPENDENT RNA HELICASE DBP3"/>
    <property type="match status" value="1"/>
</dbReference>
<dbReference type="SUPFAM" id="SSF52540">
    <property type="entry name" value="P-loop containing nucleoside triphosphate hydrolases"/>
    <property type="match status" value="1"/>
</dbReference>
<keyword evidence="7" id="KW-0694">RNA-binding</keyword>
<dbReference type="AlphaFoldDB" id="A0AA88IR53"/>
<dbReference type="SMART" id="SM00490">
    <property type="entry name" value="HELICc"/>
    <property type="match status" value="1"/>
</dbReference>
<keyword evidence="3" id="KW-0378">Hydrolase</keyword>
<dbReference type="EC" id="3.6.4.13" evidence="1"/>
<keyword evidence="5" id="KW-0067">ATP-binding</keyword>
<dbReference type="GO" id="GO:0016787">
    <property type="term" value="F:hydrolase activity"/>
    <property type="evidence" value="ECO:0007669"/>
    <property type="project" value="UniProtKB-KW"/>
</dbReference>
<evidence type="ECO:0000256" key="1">
    <source>
        <dbReference type="ARBA" id="ARBA00012552"/>
    </source>
</evidence>
<dbReference type="Gene3D" id="3.40.50.300">
    <property type="entry name" value="P-loop containing nucleotide triphosphate hydrolases"/>
    <property type="match status" value="2"/>
</dbReference>
<evidence type="ECO:0000256" key="7">
    <source>
        <dbReference type="PROSITE-ProRule" id="PRU00117"/>
    </source>
</evidence>
<evidence type="ECO:0000256" key="6">
    <source>
        <dbReference type="ARBA" id="ARBA00047984"/>
    </source>
</evidence>
<dbReference type="EMBL" id="JAVRJZ010000003">
    <property type="protein sequence ID" value="KAK2725222.1"/>
    <property type="molecule type" value="Genomic_DNA"/>
</dbReference>
<dbReference type="InterPro" id="IPR004088">
    <property type="entry name" value="KH_dom_type_1"/>
</dbReference>
<feature type="compositionally biased region" description="Gly residues" evidence="8">
    <location>
        <begin position="816"/>
        <end position="829"/>
    </location>
</feature>
<dbReference type="Gene3D" id="3.30.1370.10">
    <property type="entry name" value="K Homology domain, type 1"/>
    <property type="match status" value="3"/>
</dbReference>
<feature type="region of interest" description="Disordered" evidence="8">
    <location>
        <begin position="57"/>
        <end position="117"/>
    </location>
</feature>
<dbReference type="SMART" id="SM00322">
    <property type="entry name" value="KH"/>
    <property type="match status" value="3"/>
</dbReference>
<dbReference type="PROSITE" id="PS51192">
    <property type="entry name" value="HELICASE_ATP_BIND_1"/>
    <property type="match status" value="1"/>
</dbReference>
<keyword evidence="12" id="KW-1185">Reference proteome</keyword>
<dbReference type="PROSITE" id="PS51194">
    <property type="entry name" value="HELICASE_CTER"/>
    <property type="match status" value="1"/>
</dbReference>
<dbReference type="GO" id="GO:0003724">
    <property type="term" value="F:RNA helicase activity"/>
    <property type="evidence" value="ECO:0007669"/>
    <property type="project" value="UniProtKB-EC"/>
</dbReference>
<evidence type="ECO:0000259" key="9">
    <source>
        <dbReference type="PROSITE" id="PS51192"/>
    </source>
</evidence>
<dbReference type="CDD" id="cd18787">
    <property type="entry name" value="SF2_C_DEAD"/>
    <property type="match status" value="1"/>
</dbReference>
<evidence type="ECO:0000256" key="4">
    <source>
        <dbReference type="ARBA" id="ARBA00022806"/>
    </source>
</evidence>
<dbReference type="PROSITE" id="PS50084">
    <property type="entry name" value="KH_TYPE_1"/>
    <property type="match status" value="3"/>
</dbReference>
<dbReference type="Pfam" id="PF00013">
    <property type="entry name" value="KH_1"/>
    <property type="match status" value="3"/>
</dbReference>
<dbReference type="Pfam" id="PF00271">
    <property type="entry name" value="Helicase_C"/>
    <property type="match status" value="1"/>
</dbReference>
<dbReference type="FunFam" id="3.40.50.300:FF:000079">
    <property type="entry name" value="probable ATP-dependent RNA helicase DDX17"/>
    <property type="match status" value="1"/>
</dbReference>
<feature type="compositionally biased region" description="Polar residues" evidence="8">
    <location>
        <begin position="199"/>
        <end position="210"/>
    </location>
</feature>
<feature type="region of interest" description="Disordered" evidence="8">
    <location>
        <begin position="784"/>
        <end position="835"/>
    </location>
</feature>
<protein>
    <recommendedName>
        <fullName evidence="1">RNA helicase</fullName>
        <ecNumber evidence="1">3.6.4.13</ecNumber>
    </recommendedName>
</protein>
<feature type="domain" description="Helicase ATP-binding" evidence="9">
    <location>
        <begin position="432"/>
        <end position="607"/>
    </location>
</feature>
<reference evidence="11" key="1">
    <citation type="submission" date="2023-07" db="EMBL/GenBank/DDBJ databases">
        <title>Chromosome-level genome assembly of Artemia franciscana.</title>
        <authorList>
            <person name="Jo E."/>
        </authorList>
    </citation>
    <scope>NUCLEOTIDE SEQUENCE</scope>
    <source>
        <tissue evidence="11">Whole body</tissue>
    </source>
</reference>
<dbReference type="InterPro" id="IPR036612">
    <property type="entry name" value="KH_dom_type_1_sf"/>
</dbReference>
<feature type="domain" description="Helicase C-terminal" evidence="10">
    <location>
        <begin position="619"/>
        <end position="780"/>
    </location>
</feature>
<comment type="catalytic activity">
    <reaction evidence="6">
        <text>ATP + H2O = ADP + phosphate + H(+)</text>
        <dbReference type="Rhea" id="RHEA:13065"/>
        <dbReference type="ChEBI" id="CHEBI:15377"/>
        <dbReference type="ChEBI" id="CHEBI:15378"/>
        <dbReference type="ChEBI" id="CHEBI:30616"/>
        <dbReference type="ChEBI" id="CHEBI:43474"/>
        <dbReference type="ChEBI" id="CHEBI:456216"/>
        <dbReference type="EC" id="3.6.4.13"/>
    </reaction>
</comment>
<dbReference type="InterPro" id="IPR004087">
    <property type="entry name" value="KH_dom"/>
</dbReference>
<evidence type="ECO:0000256" key="5">
    <source>
        <dbReference type="ARBA" id="ARBA00022840"/>
    </source>
</evidence>
<keyword evidence="4" id="KW-0347">Helicase</keyword>
<feature type="compositionally biased region" description="Basic and acidic residues" evidence="8">
    <location>
        <begin position="213"/>
        <end position="228"/>
    </location>
</feature>
<feature type="compositionally biased region" description="Basic and acidic residues" evidence="8">
    <location>
        <begin position="789"/>
        <end position="802"/>
    </location>
</feature>
<feature type="region of interest" description="Disordered" evidence="8">
    <location>
        <begin position="199"/>
        <end position="242"/>
    </location>
</feature>
<evidence type="ECO:0000259" key="10">
    <source>
        <dbReference type="PROSITE" id="PS51194"/>
    </source>
</evidence>
<dbReference type="Pfam" id="PF00270">
    <property type="entry name" value="DEAD"/>
    <property type="match status" value="1"/>
</dbReference>
<dbReference type="InterPro" id="IPR011545">
    <property type="entry name" value="DEAD/DEAH_box_helicase_dom"/>
</dbReference>
<name>A0AA88IR53_ARTSF</name>
<evidence type="ECO:0000313" key="12">
    <source>
        <dbReference type="Proteomes" id="UP001187531"/>
    </source>
</evidence>